<evidence type="ECO:0000256" key="3">
    <source>
        <dbReference type="ARBA" id="ARBA00011890"/>
    </source>
</evidence>
<dbReference type="SUPFAM" id="SSF53335">
    <property type="entry name" value="S-adenosyl-L-methionine-dependent methyltransferases"/>
    <property type="match status" value="1"/>
</dbReference>
<keyword evidence="7" id="KW-0808">Transferase</keyword>
<dbReference type="GO" id="GO:0008168">
    <property type="term" value="F:methyltransferase activity"/>
    <property type="evidence" value="ECO:0007669"/>
    <property type="project" value="UniProtKB-KW"/>
</dbReference>
<evidence type="ECO:0000256" key="5">
    <source>
        <dbReference type="ARBA" id="ARBA00022490"/>
    </source>
</evidence>
<dbReference type="Pfam" id="PF01135">
    <property type="entry name" value="PCMT"/>
    <property type="match status" value="1"/>
</dbReference>
<dbReference type="EC" id="2.1.1.77" evidence="3"/>
<protein>
    <recommendedName>
        <fullName evidence="4">Protein-L-isoaspartate O-methyltransferase</fullName>
        <ecNumber evidence="3">2.1.1.77</ecNumber>
    </recommendedName>
    <alternativeName>
        <fullName evidence="11">L-isoaspartyl protein carboxyl methyltransferase</fullName>
    </alternativeName>
    <alternativeName>
        <fullName evidence="9">Protein L-isoaspartyl methyltransferase</fullName>
    </alternativeName>
    <alternativeName>
        <fullName evidence="10">Protein-beta-aspartate methyltransferase</fullName>
    </alternativeName>
</protein>
<evidence type="ECO:0000313" key="13">
    <source>
        <dbReference type="Proteomes" id="UP001499843"/>
    </source>
</evidence>
<gene>
    <name evidence="12" type="ORF">GCM10009850_056240</name>
</gene>
<name>A0ABN3CLL4_9ACTN</name>
<evidence type="ECO:0000256" key="1">
    <source>
        <dbReference type="ARBA" id="ARBA00004496"/>
    </source>
</evidence>
<keyword evidence="6 12" id="KW-0489">Methyltransferase</keyword>
<reference evidence="12 13" key="1">
    <citation type="journal article" date="2019" name="Int. J. Syst. Evol. Microbiol.">
        <title>The Global Catalogue of Microorganisms (GCM) 10K type strain sequencing project: providing services to taxonomists for standard genome sequencing and annotation.</title>
        <authorList>
            <consortium name="The Broad Institute Genomics Platform"/>
            <consortium name="The Broad Institute Genome Sequencing Center for Infectious Disease"/>
            <person name="Wu L."/>
            <person name="Ma J."/>
        </authorList>
    </citation>
    <scope>NUCLEOTIDE SEQUENCE [LARGE SCALE GENOMIC DNA]</scope>
    <source>
        <strain evidence="12 13">JCM 16114</strain>
    </source>
</reference>
<evidence type="ECO:0000256" key="10">
    <source>
        <dbReference type="ARBA" id="ARBA00031323"/>
    </source>
</evidence>
<dbReference type="Gene3D" id="3.40.50.150">
    <property type="entry name" value="Vaccinia Virus protein VP39"/>
    <property type="match status" value="1"/>
</dbReference>
<evidence type="ECO:0000256" key="8">
    <source>
        <dbReference type="ARBA" id="ARBA00022691"/>
    </source>
</evidence>
<organism evidence="12 13">
    <name type="scientific">Nonomuraea monospora</name>
    <dbReference type="NCBI Taxonomy" id="568818"/>
    <lineage>
        <taxon>Bacteria</taxon>
        <taxon>Bacillati</taxon>
        <taxon>Actinomycetota</taxon>
        <taxon>Actinomycetes</taxon>
        <taxon>Streptosporangiales</taxon>
        <taxon>Streptosporangiaceae</taxon>
        <taxon>Nonomuraea</taxon>
    </lineage>
</organism>
<comment type="caution">
    <text evidence="12">The sequence shown here is derived from an EMBL/GenBank/DDBJ whole genome shotgun (WGS) entry which is preliminary data.</text>
</comment>
<evidence type="ECO:0000256" key="6">
    <source>
        <dbReference type="ARBA" id="ARBA00022603"/>
    </source>
</evidence>
<dbReference type="CDD" id="cd02440">
    <property type="entry name" value="AdoMet_MTases"/>
    <property type="match status" value="1"/>
</dbReference>
<proteinExistence type="inferred from homology"/>
<dbReference type="EMBL" id="BAAAQX010000015">
    <property type="protein sequence ID" value="GAA2210165.1"/>
    <property type="molecule type" value="Genomic_DNA"/>
</dbReference>
<evidence type="ECO:0000313" key="12">
    <source>
        <dbReference type="EMBL" id="GAA2210165.1"/>
    </source>
</evidence>
<evidence type="ECO:0000256" key="11">
    <source>
        <dbReference type="ARBA" id="ARBA00031350"/>
    </source>
</evidence>
<dbReference type="PANTHER" id="PTHR11579:SF0">
    <property type="entry name" value="PROTEIN-L-ISOASPARTATE(D-ASPARTATE) O-METHYLTRANSFERASE"/>
    <property type="match status" value="1"/>
</dbReference>
<comment type="similarity">
    <text evidence="2">Belongs to the methyltransferase superfamily. L-isoaspartyl/D-aspartyl protein methyltransferase family.</text>
</comment>
<evidence type="ECO:0000256" key="4">
    <source>
        <dbReference type="ARBA" id="ARBA00013346"/>
    </source>
</evidence>
<evidence type="ECO:0000256" key="7">
    <source>
        <dbReference type="ARBA" id="ARBA00022679"/>
    </source>
</evidence>
<dbReference type="Proteomes" id="UP001499843">
    <property type="component" value="Unassembled WGS sequence"/>
</dbReference>
<sequence>MTSTDAASEDSPMHSWRDQARHLAGTMTPPGSRWRELVARTPRHPFVPRWWASTQDGWELRVGNDDHERWLAAAYRDWTLVARVSGVHADHAEPGARLQGAPTSSSTLPGLLVSMYRHASLDARSTVLDVGTGTGYGTALLCARLGQTRVTTIDVDPYLTEAADRRLDEIGYHPAFLTADATGPIDWKGDRIVATVGVKPIPASWLHGLRTGGRLVTTIAGTSLIITADKQEDGGAAGRVEWDRAGFMRTRSGADYPARGQLLAVLARARVEDGEQVEASPYPVMDVVEAWDVDTMMELLAPGIEHRFITYDDKADRVALMAHEDGSWVRAEERGGKVIVHQGGPRRLHGLLDRVREQWLREGELPIRGARVAVSPAGVISLKRGNWTATVGE</sequence>
<keyword evidence="8" id="KW-0949">S-adenosyl-L-methionine</keyword>
<dbReference type="InterPro" id="IPR029063">
    <property type="entry name" value="SAM-dependent_MTases_sf"/>
</dbReference>
<evidence type="ECO:0000256" key="9">
    <source>
        <dbReference type="ARBA" id="ARBA00030757"/>
    </source>
</evidence>
<accession>A0ABN3CLL4</accession>
<dbReference type="GO" id="GO:0032259">
    <property type="term" value="P:methylation"/>
    <property type="evidence" value="ECO:0007669"/>
    <property type="project" value="UniProtKB-KW"/>
</dbReference>
<keyword evidence="13" id="KW-1185">Reference proteome</keyword>
<dbReference type="PANTHER" id="PTHR11579">
    <property type="entry name" value="PROTEIN-L-ISOASPARTATE O-METHYLTRANSFERASE"/>
    <property type="match status" value="1"/>
</dbReference>
<dbReference type="InterPro" id="IPR000682">
    <property type="entry name" value="PCMT"/>
</dbReference>
<comment type="subcellular location">
    <subcellularLocation>
        <location evidence="1">Cytoplasm</location>
    </subcellularLocation>
</comment>
<evidence type="ECO:0000256" key="2">
    <source>
        <dbReference type="ARBA" id="ARBA00005369"/>
    </source>
</evidence>
<keyword evidence="5" id="KW-0963">Cytoplasm</keyword>